<name>A0A9P4LZQ7_9PEZI</name>
<dbReference type="PANTHER" id="PTHR40633">
    <property type="entry name" value="MATRIX PROTEIN, PUTATIVE (AFU_ORTHOLOGUE AFUA_8G05410)-RELATED"/>
    <property type="match status" value="1"/>
</dbReference>
<dbReference type="AlphaFoldDB" id="A0A9P4LZQ7"/>
<feature type="region of interest" description="Disordered" evidence="2">
    <location>
        <begin position="159"/>
        <end position="211"/>
    </location>
</feature>
<dbReference type="PANTHER" id="PTHR40633:SF5">
    <property type="entry name" value="ANCHORED PROTEIN, PUTATIVE (AFU_ORTHOLOGUE AFUA_8G04370)-RELATED"/>
    <property type="match status" value="1"/>
</dbReference>
<dbReference type="OrthoDB" id="2260257at2759"/>
<proteinExistence type="predicted"/>
<keyword evidence="1 3" id="KW-0732">Signal</keyword>
<dbReference type="InterPro" id="IPR018466">
    <property type="entry name" value="Kre9/Knh1-like_N"/>
</dbReference>
<sequence>MKTFTSILIAGLAATLSAALENPFIVPTSGFEPVAGQDVTINWKPTAGKTVTLILRSGASSNLMEGEAIVEKTDNTGSYTWTVPSSVVRGSDYTIEIVDDDDTSQTNYFPYFVIDSNNTVPASSHISLPTYTYGAPTSTDAALSSAAATTAKTTVSAASASTTASSDSMNSGSMSMSTMTTSKSAAGSSSTDSSSASTASGSAAEASATPAPTSGAAALSARAAGALLAIVAAGFAFAL</sequence>
<dbReference type="EMBL" id="ML978717">
    <property type="protein sequence ID" value="KAF2088366.1"/>
    <property type="molecule type" value="Genomic_DNA"/>
</dbReference>
<evidence type="ECO:0000256" key="2">
    <source>
        <dbReference type="SAM" id="MobiDB-lite"/>
    </source>
</evidence>
<dbReference type="Proteomes" id="UP000799776">
    <property type="component" value="Unassembled WGS sequence"/>
</dbReference>
<keyword evidence="6" id="KW-1185">Reference proteome</keyword>
<feature type="domain" description="Yeast cell wall synthesis Kre9/Knh1-like N-terminal" evidence="4">
    <location>
        <begin position="27"/>
        <end position="114"/>
    </location>
</feature>
<evidence type="ECO:0000313" key="6">
    <source>
        <dbReference type="Proteomes" id="UP000799776"/>
    </source>
</evidence>
<evidence type="ECO:0000256" key="1">
    <source>
        <dbReference type="ARBA" id="ARBA00022729"/>
    </source>
</evidence>
<evidence type="ECO:0000259" key="4">
    <source>
        <dbReference type="Pfam" id="PF10342"/>
    </source>
</evidence>
<feature type="chain" id="PRO_5040381281" description="Yeast cell wall synthesis Kre9/Knh1-like N-terminal domain-containing protein" evidence="3">
    <location>
        <begin position="20"/>
        <end position="239"/>
    </location>
</feature>
<protein>
    <recommendedName>
        <fullName evidence="4">Yeast cell wall synthesis Kre9/Knh1-like N-terminal domain-containing protein</fullName>
    </recommendedName>
</protein>
<dbReference type="Pfam" id="PF10342">
    <property type="entry name" value="Kre9_KNH"/>
    <property type="match status" value="1"/>
</dbReference>
<organism evidence="5 6">
    <name type="scientific">Saccharata proteae CBS 121410</name>
    <dbReference type="NCBI Taxonomy" id="1314787"/>
    <lineage>
        <taxon>Eukaryota</taxon>
        <taxon>Fungi</taxon>
        <taxon>Dikarya</taxon>
        <taxon>Ascomycota</taxon>
        <taxon>Pezizomycotina</taxon>
        <taxon>Dothideomycetes</taxon>
        <taxon>Dothideomycetes incertae sedis</taxon>
        <taxon>Botryosphaeriales</taxon>
        <taxon>Saccharataceae</taxon>
        <taxon>Saccharata</taxon>
    </lineage>
</organism>
<gene>
    <name evidence="5" type="ORF">K490DRAFT_65043</name>
</gene>
<evidence type="ECO:0000256" key="3">
    <source>
        <dbReference type="SAM" id="SignalP"/>
    </source>
</evidence>
<comment type="caution">
    <text evidence="5">The sequence shown here is derived from an EMBL/GenBank/DDBJ whole genome shotgun (WGS) entry which is preliminary data.</text>
</comment>
<evidence type="ECO:0000313" key="5">
    <source>
        <dbReference type="EMBL" id="KAF2088366.1"/>
    </source>
</evidence>
<accession>A0A9P4LZQ7</accession>
<feature type="signal peptide" evidence="3">
    <location>
        <begin position="1"/>
        <end position="19"/>
    </location>
</feature>
<dbReference type="InterPro" id="IPR052982">
    <property type="entry name" value="SRP1/TIP1-like"/>
</dbReference>
<reference evidence="5" key="1">
    <citation type="journal article" date="2020" name="Stud. Mycol.">
        <title>101 Dothideomycetes genomes: a test case for predicting lifestyles and emergence of pathogens.</title>
        <authorList>
            <person name="Haridas S."/>
            <person name="Albert R."/>
            <person name="Binder M."/>
            <person name="Bloem J."/>
            <person name="Labutti K."/>
            <person name="Salamov A."/>
            <person name="Andreopoulos B."/>
            <person name="Baker S."/>
            <person name="Barry K."/>
            <person name="Bills G."/>
            <person name="Bluhm B."/>
            <person name="Cannon C."/>
            <person name="Castanera R."/>
            <person name="Culley D."/>
            <person name="Daum C."/>
            <person name="Ezra D."/>
            <person name="Gonzalez J."/>
            <person name="Henrissat B."/>
            <person name="Kuo A."/>
            <person name="Liang C."/>
            <person name="Lipzen A."/>
            <person name="Lutzoni F."/>
            <person name="Magnuson J."/>
            <person name="Mondo S."/>
            <person name="Nolan M."/>
            <person name="Ohm R."/>
            <person name="Pangilinan J."/>
            <person name="Park H.-J."/>
            <person name="Ramirez L."/>
            <person name="Alfaro M."/>
            <person name="Sun H."/>
            <person name="Tritt A."/>
            <person name="Yoshinaga Y."/>
            <person name="Zwiers L.-H."/>
            <person name="Turgeon B."/>
            <person name="Goodwin S."/>
            <person name="Spatafora J."/>
            <person name="Crous P."/>
            <person name="Grigoriev I."/>
        </authorList>
    </citation>
    <scope>NUCLEOTIDE SEQUENCE</scope>
    <source>
        <strain evidence="5">CBS 121410</strain>
    </source>
</reference>